<evidence type="ECO:0000313" key="2">
    <source>
        <dbReference type="Proteomes" id="UP000184386"/>
    </source>
</evidence>
<sequence>MASNLELFEQLKNDDISDNDLILSLQSENFRIVSMAMSRLIERNFYDDTIIKRLEELSRLLANNKFVGPWQFGHFAIATLSLLDDEKYKSKFNDIFNELSENDKFLVNNFIKAEAYKL</sequence>
<proteinExistence type="predicted"/>
<accession>A0A1M6ZTG7</accession>
<gene>
    <name evidence="1" type="ORF">SAMN02745136_04659</name>
</gene>
<protein>
    <submittedName>
        <fullName evidence="1">Uncharacterized protein</fullName>
    </submittedName>
</protein>
<name>A0A1M6ZTG7_9FIRM</name>
<reference evidence="1 2" key="1">
    <citation type="submission" date="2016-11" db="EMBL/GenBank/DDBJ databases">
        <authorList>
            <person name="Jaros S."/>
            <person name="Januszkiewicz K."/>
            <person name="Wedrychowicz H."/>
        </authorList>
    </citation>
    <scope>NUCLEOTIDE SEQUENCE [LARGE SCALE GENOMIC DNA]</scope>
    <source>
        <strain evidence="1 2">DSM 15929</strain>
    </source>
</reference>
<dbReference type="OrthoDB" id="2614437at2"/>
<dbReference type="RefSeq" id="WP_073279435.1">
    <property type="nucleotide sequence ID" value="NZ_FRAC01000030.1"/>
</dbReference>
<dbReference type="AlphaFoldDB" id="A0A1M6ZTG7"/>
<keyword evidence="2" id="KW-1185">Reference proteome</keyword>
<dbReference type="Proteomes" id="UP000184386">
    <property type="component" value="Unassembled WGS sequence"/>
</dbReference>
<dbReference type="EMBL" id="FRAC01000030">
    <property type="protein sequence ID" value="SHL33724.1"/>
    <property type="molecule type" value="Genomic_DNA"/>
</dbReference>
<organism evidence="1 2">
    <name type="scientific">Anaerocolumna jejuensis DSM 15929</name>
    <dbReference type="NCBI Taxonomy" id="1121322"/>
    <lineage>
        <taxon>Bacteria</taxon>
        <taxon>Bacillati</taxon>
        <taxon>Bacillota</taxon>
        <taxon>Clostridia</taxon>
        <taxon>Lachnospirales</taxon>
        <taxon>Lachnospiraceae</taxon>
        <taxon>Anaerocolumna</taxon>
    </lineage>
</organism>
<evidence type="ECO:0000313" key="1">
    <source>
        <dbReference type="EMBL" id="SHL33724.1"/>
    </source>
</evidence>